<keyword evidence="4 12" id="KW-0663">Pyridoxal phosphate</keyword>
<evidence type="ECO:0000256" key="5">
    <source>
        <dbReference type="ARBA" id="ARBA00023154"/>
    </source>
</evidence>
<evidence type="ECO:0000259" key="15">
    <source>
        <dbReference type="Pfam" id="PF00278"/>
    </source>
</evidence>
<name>A0A557QXH2_9RHOO</name>
<feature type="domain" description="Orn/DAP/Arg decarboxylase 2 N-terminal" evidence="16">
    <location>
        <begin position="40"/>
        <end position="283"/>
    </location>
</feature>
<dbReference type="Gene3D" id="3.20.20.10">
    <property type="entry name" value="Alanine racemase"/>
    <property type="match status" value="1"/>
</dbReference>
<accession>A0A557QXH2</accession>
<evidence type="ECO:0000256" key="6">
    <source>
        <dbReference type="ARBA" id="ARBA00023239"/>
    </source>
</evidence>
<feature type="binding site" evidence="12">
    <location>
        <position position="347"/>
    </location>
    <ligand>
        <name>substrate</name>
    </ligand>
</feature>
<dbReference type="OrthoDB" id="9802241at2"/>
<feature type="binding site" evidence="12">
    <location>
        <position position="320"/>
    </location>
    <ligand>
        <name>substrate</name>
    </ligand>
</feature>
<feature type="active site" description="Proton donor" evidence="13">
    <location>
        <position position="346"/>
    </location>
</feature>
<dbReference type="PANTHER" id="PTHR43727">
    <property type="entry name" value="DIAMINOPIMELATE DECARBOXYLASE"/>
    <property type="match status" value="1"/>
</dbReference>
<evidence type="ECO:0000256" key="11">
    <source>
        <dbReference type="ARBA" id="ARBA00074972"/>
    </source>
</evidence>
<feature type="binding site" evidence="12">
    <location>
        <position position="316"/>
    </location>
    <ligand>
        <name>substrate</name>
    </ligand>
</feature>
<comment type="caution">
    <text evidence="17">The sequence shown here is derived from an EMBL/GenBank/DDBJ whole genome shotgun (WGS) entry which is preliminary data.</text>
</comment>
<evidence type="ECO:0000256" key="4">
    <source>
        <dbReference type="ARBA" id="ARBA00022898"/>
    </source>
</evidence>
<keyword evidence="2 12" id="KW-0028">Amino-acid biosynthesis</keyword>
<dbReference type="PANTHER" id="PTHR43727:SF2">
    <property type="entry name" value="GROUP IV DECARBOXYLASE"/>
    <property type="match status" value="1"/>
</dbReference>
<evidence type="ECO:0000256" key="3">
    <source>
        <dbReference type="ARBA" id="ARBA00022793"/>
    </source>
</evidence>
<comment type="function">
    <text evidence="12">Specifically catalyzes the decarboxylation of meso-diaminopimelate (meso-DAP) to L-lysine.</text>
</comment>
<feature type="binding site" evidence="12">
    <location>
        <position position="374"/>
    </location>
    <ligand>
        <name>substrate</name>
    </ligand>
</feature>
<dbReference type="EMBL" id="VMNK01000006">
    <property type="protein sequence ID" value="TVO57607.1"/>
    <property type="molecule type" value="Genomic_DNA"/>
</dbReference>
<evidence type="ECO:0000256" key="10">
    <source>
        <dbReference type="ARBA" id="ARBA00066427"/>
    </source>
</evidence>
<comment type="catalytic activity">
    <reaction evidence="7 12 14">
        <text>meso-2,6-diaminopimelate + H(+) = L-lysine + CO2</text>
        <dbReference type="Rhea" id="RHEA:15101"/>
        <dbReference type="ChEBI" id="CHEBI:15378"/>
        <dbReference type="ChEBI" id="CHEBI:16526"/>
        <dbReference type="ChEBI" id="CHEBI:32551"/>
        <dbReference type="ChEBI" id="CHEBI:57791"/>
        <dbReference type="EC" id="4.1.1.20"/>
    </reaction>
</comment>
<dbReference type="PROSITE" id="PS00879">
    <property type="entry name" value="ODR_DC_2_2"/>
    <property type="match status" value="1"/>
</dbReference>
<dbReference type="NCBIfam" id="TIGR01048">
    <property type="entry name" value="lysA"/>
    <property type="match status" value="1"/>
</dbReference>
<keyword evidence="5 12" id="KW-0457">Lysine biosynthesis</keyword>
<reference evidence="17 18" key="1">
    <citation type="submission" date="2019-07" db="EMBL/GenBank/DDBJ databases">
        <title>The pathways for chlorine oxyanion respiration interact through the shared metabolite chlorate.</title>
        <authorList>
            <person name="Barnum T.P."/>
            <person name="Cheng Y."/>
            <person name="Hill K.A."/>
            <person name="Lucas L.N."/>
            <person name="Carlson H.K."/>
            <person name="Coates J.D."/>
        </authorList>
    </citation>
    <scope>NUCLEOTIDE SEQUENCE [LARGE SCALE GENOMIC DNA]</scope>
    <source>
        <strain evidence="17 18">SFB-3</strain>
    </source>
</reference>
<evidence type="ECO:0000256" key="9">
    <source>
        <dbReference type="ARBA" id="ARBA00060983"/>
    </source>
</evidence>
<feature type="binding site" evidence="12">
    <location>
        <begin position="277"/>
        <end position="280"/>
    </location>
    <ligand>
        <name>pyridoxal 5'-phosphate</name>
        <dbReference type="ChEBI" id="CHEBI:597326"/>
    </ligand>
</feature>
<dbReference type="InterPro" id="IPR022643">
    <property type="entry name" value="De-COase2_C"/>
</dbReference>
<dbReference type="Proteomes" id="UP000319502">
    <property type="component" value="Unassembled WGS sequence"/>
</dbReference>
<evidence type="ECO:0000313" key="18">
    <source>
        <dbReference type="Proteomes" id="UP000319502"/>
    </source>
</evidence>
<dbReference type="InterPro" id="IPR000183">
    <property type="entry name" value="Orn/DAP/Arg_de-COase"/>
</dbReference>
<dbReference type="SUPFAM" id="SSF50621">
    <property type="entry name" value="Alanine racemase C-terminal domain-like"/>
    <property type="match status" value="1"/>
</dbReference>
<feature type="domain" description="Orn/DAP/Arg decarboxylase 2 C-terminal" evidence="15">
    <location>
        <begin position="34"/>
        <end position="372"/>
    </location>
</feature>
<keyword evidence="18" id="KW-1185">Reference proteome</keyword>
<evidence type="ECO:0000256" key="2">
    <source>
        <dbReference type="ARBA" id="ARBA00022605"/>
    </source>
</evidence>
<organism evidence="17 18">
    <name type="scientific">Denitromonas halophila</name>
    <dbReference type="NCBI Taxonomy" id="1629404"/>
    <lineage>
        <taxon>Bacteria</taxon>
        <taxon>Pseudomonadati</taxon>
        <taxon>Pseudomonadota</taxon>
        <taxon>Betaproteobacteria</taxon>
        <taxon>Rhodocyclales</taxon>
        <taxon>Zoogloeaceae</taxon>
        <taxon>Denitromonas</taxon>
    </lineage>
</organism>
<dbReference type="InterPro" id="IPR029066">
    <property type="entry name" value="PLP-binding_barrel"/>
</dbReference>
<comment type="subunit">
    <text evidence="12">Homodimer.</text>
</comment>
<dbReference type="GO" id="GO:0009089">
    <property type="term" value="P:lysine biosynthetic process via diaminopimelate"/>
    <property type="evidence" value="ECO:0007669"/>
    <property type="project" value="UniProtKB-UniRule"/>
</dbReference>
<protein>
    <recommendedName>
        <fullName evidence="11 12">Diaminopimelate decarboxylase</fullName>
        <shortName evidence="12">DAP decarboxylase</shortName>
        <shortName evidence="12">DAPDC</shortName>
        <ecNumber evidence="10 12">4.1.1.20</ecNumber>
    </recommendedName>
</protein>
<evidence type="ECO:0000256" key="13">
    <source>
        <dbReference type="PIRSR" id="PIRSR600183-50"/>
    </source>
</evidence>
<comment type="cofactor">
    <cofactor evidence="1 12 13 14">
        <name>pyridoxal 5'-phosphate</name>
        <dbReference type="ChEBI" id="CHEBI:597326"/>
    </cofactor>
</comment>
<evidence type="ECO:0000259" key="16">
    <source>
        <dbReference type="Pfam" id="PF02784"/>
    </source>
</evidence>
<evidence type="ECO:0000256" key="14">
    <source>
        <dbReference type="RuleBase" id="RU003738"/>
    </source>
</evidence>
<keyword evidence="6 12" id="KW-0456">Lyase</keyword>
<dbReference type="Pfam" id="PF00278">
    <property type="entry name" value="Orn_DAP_Arg_deC"/>
    <property type="match status" value="1"/>
</dbReference>
<dbReference type="Pfam" id="PF02784">
    <property type="entry name" value="Orn_Arg_deC_N"/>
    <property type="match status" value="1"/>
</dbReference>
<dbReference type="CDD" id="cd06828">
    <property type="entry name" value="PLPDE_III_DapDC"/>
    <property type="match status" value="1"/>
</dbReference>
<dbReference type="PRINTS" id="PR01181">
    <property type="entry name" value="DAPDCRBXLASE"/>
</dbReference>
<dbReference type="Gene3D" id="2.40.37.10">
    <property type="entry name" value="Lyase, Ornithine Decarboxylase, Chain A, domain 1"/>
    <property type="match status" value="1"/>
</dbReference>
<dbReference type="SUPFAM" id="SSF51419">
    <property type="entry name" value="PLP-binding barrel"/>
    <property type="match status" value="1"/>
</dbReference>
<dbReference type="UniPathway" id="UPA00034">
    <property type="reaction ID" value="UER00027"/>
</dbReference>
<comment type="pathway">
    <text evidence="8 12 14">Amino-acid biosynthesis; L-lysine biosynthesis via DAP pathway; L-lysine from DL-2,6-diaminopimelate: step 1/1.</text>
</comment>
<sequence length="419" mass="44435">MTAYPMPTLTGDAALQVEAVPLTAIAEQFGTPTYVYSRAALTEAFQAYQHALAGRRASICYAVKANSNLGILNAFARLGAGFDIVSGGELQRVIAAGGDAAKVVFSGVGKTSVEMRQALDAGIRCFNVESAAELDRLASVAAECGKVAPIAFRVNPDVDPKTHPYISTGLKNNKFGVAFDDAIALYRKAATLPGIAIKGIASHIGSQLLDPAPAGEAAERVLTLVEQLATEGITLAHIDIGGGMGIRYSDETPPVADDYLAPVLKALADRSEEILLEPGRSLIGNAGLLLTRIEYLKPGQEKHFAVVDAAMNDLARPALYDAFHEVVPVIARDLPAQTYDVVGPICESGDFLARNRALKVADGDLLAILSAGAYGMTMASNYNTRARAAEVMVDGKQCHLIRERENIADLFALERRLPD</sequence>
<gene>
    <name evidence="12 17" type="primary">lysA</name>
    <name evidence="17" type="ORF">FHP91_07995</name>
</gene>
<dbReference type="AlphaFoldDB" id="A0A557QXH2"/>
<dbReference type="GO" id="GO:0030170">
    <property type="term" value="F:pyridoxal phosphate binding"/>
    <property type="evidence" value="ECO:0007669"/>
    <property type="project" value="UniProtKB-UniRule"/>
</dbReference>
<dbReference type="InterPro" id="IPR022644">
    <property type="entry name" value="De-COase2_N"/>
</dbReference>
<dbReference type="FunFam" id="3.20.20.10:FF:000003">
    <property type="entry name" value="Diaminopimelate decarboxylase"/>
    <property type="match status" value="1"/>
</dbReference>
<feature type="binding site" evidence="12">
    <location>
        <position position="243"/>
    </location>
    <ligand>
        <name>pyridoxal 5'-phosphate</name>
        <dbReference type="ChEBI" id="CHEBI:597326"/>
    </ligand>
</feature>
<dbReference type="EC" id="4.1.1.20" evidence="10 12"/>
<evidence type="ECO:0000256" key="7">
    <source>
        <dbReference type="ARBA" id="ARBA00050464"/>
    </source>
</evidence>
<dbReference type="FunFam" id="2.40.37.10:FF:000003">
    <property type="entry name" value="Diaminopimelate decarboxylase"/>
    <property type="match status" value="1"/>
</dbReference>
<evidence type="ECO:0000256" key="12">
    <source>
        <dbReference type="HAMAP-Rule" id="MF_02120"/>
    </source>
</evidence>
<dbReference type="InterPro" id="IPR002986">
    <property type="entry name" value="DAP_deCOOHase_LysA"/>
</dbReference>
<evidence type="ECO:0000256" key="1">
    <source>
        <dbReference type="ARBA" id="ARBA00001933"/>
    </source>
</evidence>
<feature type="binding site" evidence="12">
    <location>
        <position position="280"/>
    </location>
    <ligand>
        <name>substrate</name>
    </ligand>
</feature>
<dbReference type="InterPro" id="IPR009006">
    <property type="entry name" value="Ala_racemase/Decarboxylase_C"/>
</dbReference>
<feature type="binding site" evidence="12">
    <location>
        <position position="374"/>
    </location>
    <ligand>
        <name>pyridoxal 5'-phosphate</name>
        <dbReference type="ChEBI" id="CHEBI:597326"/>
    </ligand>
</feature>
<dbReference type="InterPro" id="IPR022657">
    <property type="entry name" value="De-COase2_CS"/>
</dbReference>
<dbReference type="GO" id="GO:0008836">
    <property type="term" value="F:diaminopimelate decarboxylase activity"/>
    <property type="evidence" value="ECO:0007669"/>
    <property type="project" value="UniProtKB-UniRule"/>
</dbReference>
<feature type="modified residue" description="N6-(pyridoxal phosphate)lysine" evidence="12 13">
    <location>
        <position position="64"/>
    </location>
</feature>
<dbReference type="PRINTS" id="PR01179">
    <property type="entry name" value="ODADCRBXLASE"/>
</dbReference>
<proteinExistence type="inferred from homology"/>
<comment type="similarity">
    <text evidence="9 12">Belongs to the Orn/Lys/Arg decarboxylase class-II family. LysA subfamily.</text>
</comment>
<keyword evidence="3 12" id="KW-0210">Decarboxylase</keyword>
<evidence type="ECO:0000256" key="8">
    <source>
        <dbReference type="ARBA" id="ARBA00060643"/>
    </source>
</evidence>
<dbReference type="HAMAP" id="MF_02120">
    <property type="entry name" value="LysA"/>
    <property type="match status" value="1"/>
</dbReference>
<evidence type="ECO:0000313" key="17">
    <source>
        <dbReference type="EMBL" id="TVO57607.1"/>
    </source>
</evidence>